<comment type="caution">
    <text evidence="1">The sequence shown here is derived from an EMBL/GenBank/DDBJ whole genome shotgun (WGS) entry which is preliminary data.</text>
</comment>
<evidence type="ECO:0008006" key="3">
    <source>
        <dbReference type="Google" id="ProtNLM"/>
    </source>
</evidence>
<keyword evidence="2" id="KW-1185">Reference proteome</keyword>
<reference evidence="1" key="1">
    <citation type="submission" date="2022-12" db="EMBL/GenBank/DDBJ databases">
        <title>New Phytohabitans aurantiacus sp. RD004123 nov., an actinomycete isolated from soil.</title>
        <authorList>
            <person name="Triningsih D.W."/>
            <person name="Harunari E."/>
            <person name="Igarashi Y."/>
        </authorList>
    </citation>
    <scope>NUCLEOTIDE SEQUENCE</scope>
    <source>
        <strain evidence="1">RD004123</strain>
    </source>
</reference>
<organism evidence="1 2">
    <name type="scientific">Phytohabitans aurantiacus</name>
    <dbReference type="NCBI Taxonomy" id="3016789"/>
    <lineage>
        <taxon>Bacteria</taxon>
        <taxon>Bacillati</taxon>
        <taxon>Actinomycetota</taxon>
        <taxon>Actinomycetes</taxon>
        <taxon>Micromonosporales</taxon>
        <taxon>Micromonosporaceae</taxon>
    </lineage>
</organism>
<proteinExistence type="predicted"/>
<dbReference type="EMBL" id="BSDI01000007">
    <property type="protein sequence ID" value="GLH96347.1"/>
    <property type="molecule type" value="Genomic_DNA"/>
</dbReference>
<name>A0ABQ5QQ37_9ACTN</name>
<protein>
    <recommendedName>
        <fullName evidence="3">Lipoprotein</fullName>
    </recommendedName>
</protein>
<evidence type="ECO:0000313" key="2">
    <source>
        <dbReference type="Proteomes" id="UP001144280"/>
    </source>
</evidence>
<sequence length="286" mass="30803">MAVLAAALMLMGTGCGGSGDAPPDGGRALTGAERKQISQAQTRLIAECMRRQGFEYFEVAEEAPQPPEFPYGNDDPAWAAAHGFGVAYALRAVAAARAKDPNHTYVTELPAQRRDAYLAALDGDRRDPVTVRLPDGKALHQSGQGCTAQAQRRLYGDLADWVRARAMVDRLPSEYTRQVTADPGYRTALRAWSGCMAARGYAAADPAQLRTLVAPATTGTPSDAEVRAAVAEAECAARTATVRTARELQRAHAERTYANHREVIAEYQKLSVHALNVALEIVNAER</sequence>
<accession>A0ABQ5QQ37</accession>
<evidence type="ECO:0000313" key="1">
    <source>
        <dbReference type="EMBL" id="GLH96347.1"/>
    </source>
</evidence>
<dbReference type="Proteomes" id="UP001144280">
    <property type="component" value="Unassembled WGS sequence"/>
</dbReference>
<gene>
    <name evidence="1" type="ORF">Pa4123_16210</name>
</gene>